<comment type="caution">
    <text evidence="9">The sequence shown here is derived from an EMBL/GenBank/DDBJ whole genome shotgun (WGS) entry which is preliminary data.</text>
</comment>
<comment type="subcellular location">
    <subcellularLocation>
        <location evidence="1">Cell outer membrane</location>
    </subcellularLocation>
</comment>
<evidence type="ECO:0000256" key="6">
    <source>
        <dbReference type="SAM" id="SignalP"/>
    </source>
</evidence>
<organism evidence="9 10">
    <name type="scientific">Dyadobacter luteus</name>
    <dbReference type="NCBI Taxonomy" id="2259619"/>
    <lineage>
        <taxon>Bacteria</taxon>
        <taxon>Pseudomonadati</taxon>
        <taxon>Bacteroidota</taxon>
        <taxon>Cytophagia</taxon>
        <taxon>Cytophagales</taxon>
        <taxon>Spirosomataceae</taxon>
        <taxon>Dyadobacter</taxon>
    </lineage>
</organism>
<keyword evidence="10" id="KW-1185">Reference proteome</keyword>
<evidence type="ECO:0000313" key="10">
    <source>
        <dbReference type="Proteomes" id="UP000256373"/>
    </source>
</evidence>
<name>A0A3D8Y4P0_9BACT</name>
<evidence type="ECO:0000256" key="5">
    <source>
        <dbReference type="ARBA" id="ARBA00023237"/>
    </source>
</evidence>
<feature type="domain" description="RagB/SusD" evidence="7">
    <location>
        <begin position="332"/>
        <end position="599"/>
    </location>
</feature>
<dbReference type="Pfam" id="PF14322">
    <property type="entry name" value="SusD-like_3"/>
    <property type="match status" value="1"/>
</dbReference>
<dbReference type="InterPro" id="IPR011990">
    <property type="entry name" value="TPR-like_helical_dom_sf"/>
</dbReference>
<protein>
    <submittedName>
        <fullName evidence="9">RagB/SusD family nutrient uptake outer membrane protein</fullName>
    </submittedName>
</protein>
<feature type="domain" description="SusD-like N-terminal" evidence="8">
    <location>
        <begin position="26"/>
        <end position="233"/>
    </location>
</feature>
<proteinExistence type="inferred from homology"/>
<reference evidence="9 10" key="1">
    <citation type="submission" date="2018-07" db="EMBL/GenBank/DDBJ databases">
        <title>Dyadobacter roseus sp. nov., isolated from rose rhizosphere soil.</title>
        <authorList>
            <person name="Chen L."/>
        </authorList>
    </citation>
    <scope>NUCLEOTIDE SEQUENCE [LARGE SCALE GENOMIC DNA]</scope>
    <source>
        <strain evidence="9 10">RS19</strain>
    </source>
</reference>
<gene>
    <name evidence="9" type="ORF">DSL64_25730</name>
</gene>
<dbReference type="Proteomes" id="UP000256373">
    <property type="component" value="Unassembled WGS sequence"/>
</dbReference>
<dbReference type="InterPro" id="IPR033985">
    <property type="entry name" value="SusD-like_N"/>
</dbReference>
<sequence length="599" mass="68896">MKQSLMMKKVIFTLLLIASLSSCSEDFLNQVPDDRLTIDQVFQRRTETERYLYGAYSYVRDEANQWEANPWTGMSDEADMTWARNGFNTYFANIGSWDATSNFYNFWTHYYQGIRTATYFMQRVGENAEILRLPEGKQLITQYTAEARALRAYYYFCLLRQYGPVVILSGDEVIPPDQPLQDLQIARSSFDECVSYIVSELDKAGNDLPEWYGQDREYGRMTKTFTSAVKARLLLYAASPLYNGNTELAGMSNADGKKLISQQYDATKWKQAADASKAIIDLNRFSLFKQNNSAGVFDPYLSCQNILLTPWNSEIIFARVDNNLQDWERHAAPRFGGGWSGIGVTQNQVDAYHMANGKNIKEAGSGYVEEGFSTADDKYTKAGTYNMWTKREPRFYVSVVYNGSQWMNTSDGVKTVELFNTGNTGKAGSYDHSATGYLVRKNVDPNSNPRINRYSRRPLVMFRLGEFYLNYAEALNEIEPTNPDILKYVNLIRERAGIPGLAAGLTQAQMREEIRNERQVELAFEYQRYFDTRRWKIAEQTDAGPFYGMNVDGGKSVNDPEFYQRKVFETRVFKKAYYFFPMPQSEIDRNKNLIQNPGW</sequence>
<comment type="similarity">
    <text evidence="2">Belongs to the SusD family.</text>
</comment>
<feature type="signal peptide" evidence="6">
    <location>
        <begin position="1"/>
        <end position="24"/>
    </location>
</feature>
<accession>A0A3D8Y4P0</accession>
<dbReference type="OrthoDB" id="621018at2"/>
<evidence type="ECO:0000256" key="4">
    <source>
        <dbReference type="ARBA" id="ARBA00023136"/>
    </source>
</evidence>
<keyword evidence="4" id="KW-0472">Membrane</keyword>
<dbReference type="RefSeq" id="WP_115833836.1">
    <property type="nucleotide sequence ID" value="NZ_QNUL01000034.1"/>
</dbReference>
<evidence type="ECO:0000259" key="8">
    <source>
        <dbReference type="Pfam" id="PF14322"/>
    </source>
</evidence>
<evidence type="ECO:0000256" key="3">
    <source>
        <dbReference type="ARBA" id="ARBA00022729"/>
    </source>
</evidence>
<dbReference type="Pfam" id="PF07980">
    <property type="entry name" value="SusD_RagB"/>
    <property type="match status" value="1"/>
</dbReference>
<feature type="chain" id="PRO_5017621776" evidence="6">
    <location>
        <begin position="25"/>
        <end position="599"/>
    </location>
</feature>
<dbReference type="PROSITE" id="PS51257">
    <property type="entry name" value="PROKAR_LIPOPROTEIN"/>
    <property type="match status" value="1"/>
</dbReference>
<evidence type="ECO:0000313" key="9">
    <source>
        <dbReference type="EMBL" id="REA56767.1"/>
    </source>
</evidence>
<evidence type="ECO:0000256" key="1">
    <source>
        <dbReference type="ARBA" id="ARBA00004442"/>
    </source>
</evidence>
<dbReference type="SUPFAM" id="SSF48452">
    <property type="entry name" value="TPR-like"/>
    <property type="match status" value="1"/>
</dbReference>
<dbReference type="GO" id="GO:0009279">
    <property type="term" value="C:cell outer membrane"/>
    <property type="evidence" value="ECO:0007669"/>
    <property type="project" value="UniProtKB-SubCell"/>
</dbReference>
<evidence type="ECO:0000259" key="7">
    <source>
        <dbReference type="Pfam" id="PF07980"/>
    </source>
</evidence>
<keyword evidence="3 6" id="KW-0732">Signal</keyword>
<dbReference type="EMBL" id="QNUL01000034">
    <property type="protein sequence ID" value="REA56767.1"/>
    <property type="molecule type" value="Genomic_DNA"/>
</dbReference>
<dbReference type="Gene3D" id="1.25.40.390">
    <property type="match status" value="1"/>
</dbReference>
<dbReference type="AlphaFoldDB" id="A0A3D8Y4P0"/>
<dbReference type="InterPro" id="IPR012944">
    <property type="entry name" value="SusD_RagB_dom"/>
</dbReference>
<keyword evidence="5" id="KW-0998">Cell outer membrane</keyword>
<evidence type="ECO:0000256" key="2">
    <source>
        <dbReference type="ARBA" id="ARBA00006275"/>
    </source>
</evidence>